<evidence type="ECO:0000256" key="4">
    <source>
        <dbReference type="SAM" id="MobiDB-lite"/>
    </source>
</evidence>
<evidence type="ECO:0000256" key="3">
    <source>
        <dbReference type="ARBA" id="ARBA00023012"/>
    </source>
</evidence>
<protein>
    <submittedName>
        <fullName evidence="7">Histidine kinase</fullName>
    </submittedName>
</protein>
<name>A0A8J3YK84_9ACTN</name>
<evidence type="ECO:0000256" key="2">
    <source>
        <dbReference type="ARBA" id="ARBA00022777"/>
    </source>
</evidence>
<dbReference type="GO" id="GO:0016020">
    <property type="term" value="C:membrane"/>
    <property type="evidence" value="ECO:0007669"/>
    <property type="project" value="InterPro"/>
</dbReference>
<sequence length="436" mass="45803">MTPAVDDPLRAGTGETPAGAAAAPAPLGFAAARSGTRAGRRDARATLRRALAVLPYVLLAGSTAVALVVPGRAAADRLVTLGVAALAAAWVFAAYTSRPAAWRARTGPMLAYLGGQLAIAGVLTARQQVFIAFAVVGFVQAHELLPAGWAFGLVLATSVVINVVPDGLPGDPDRLALVFTVIVLQTLLIGWFGQLGFRSDRESAERRRVVIALEQALAENAGLHAQLLVQAREAGVHDERQRMAREIHDTLAQGLAGIVAQSQAARRSPGERGEHLERIEALARDSLAAARRSVAALGPPELDGTRLPEAVAGLAARWSHTAHVAVHVETAGEPRQLLTDVEVALFRVAQEALANVARHANATRAAVTLTYLDDVVLLDVRDDGDGFDPDAARPERYGLRVIRQRVERVGGTLAVESAAGDGTVVNASVPALTERE</sequence>
<reference evidence="7" key="1">
    <citation type="submission" date="2021-01" db="EMBL/GenBank/DDBJ databases">
        <title>Whole genome shotgun sequence of Virgisporangium aliadipatigenens NBRC 105644.</title>
        <authorList>
            <person name="Komaki H."/>
            <person name="Tamura T."/>
        </authorList>
    </citation>
    <scope>NUCLEOTIDE SEQUENCE</scope>
    <source>
        <strain evidence="7">NBRC 105644</strain>
    </source>
</reference>
<dbReference type="InterPro" id="IPR017205">
    <property type="entry name" value="Sig_transdc_His_kinase_ChrS"/>
</dbReference>
<dbReference type="InterPro" id="IPR036890">
    <property type="entry name" value="HATPase_C_sf"/>
</dbReference>
<dbReference type="RefSeq" id="WP_203898999.1">
    <property type="nucleotide sequence ID" value="NZ_BOPF01000007.1"/>
</dbReference>
<feature type="transmembrane region" description="Helical" evidence="5">
    <location>
        <begin position="77"/>
        <end position="96"/>
    </location>
</feature>
<dbReference type="Pfam" id="PF07730">
    <property type="entry name" value="HisKA_3"/>
    <property type="match status" value="1"/>
</dbReference>
<dbReference type="InterPro" id="IPR005467">
    <property type="entry name" value="His_kinase_dom"/>
</dbReference>
<dbReference type="InterPro" id="IPR050482">
    <property type="entry name" value="Sensor_HK_TwoCompSys"/>
</dbReference>
<dbReference type="GO" id="GO:0046983">
    <property type="term" value="F:protein dimerization activity"/>
    <property type="evidence" value="ECO:0007669"/>
    <property type="project" value="InterPro"/>
</dbReference>
<feature type="transmembrane region" description="Helical" evidence="5">
    <location>
        <begin position="50"/>
        <end position="71"/>
    </location>
</feature>
<dbReference type="AlphaFoldDB" id="A0A8J3YK84"/>
<evidence type="ECO:0000313" key="7">
    <source>
        <dbReference type="EMBL" id="GIJ45456.1"/>
    </source>
</evidence>
<evidence type="ECO:0000313" key="8">
    <source>
        <dbReference type="Proteomes" id="UP000619260"/>
    </source>
</evidence>
<keyword evidence="5" id="KW-0812">Transmembrane</keyword>
<dbReference type="PIRSF" id="PIRSF037434">
    <property type="entry name" value="STHK_ChrS"/>
    <property type="match status" value="1"/>
</dbReference>
<dbReference type="InterPro" id="IPR011712">
    <property type="entry name" value="Sig_transdc_His_kin_sub3_dim/P"/>
</dbReference>
<dbReference type="GO" id="GO:0000155">
    <property type="term" value="F:phosphorelay sensor kinase activity"/>
    <property type="evidence" value="ECO:0007669"/>
    <property type="project" value="InterPro"/>
</dbReference>
<keyword evidence="5" id="KW-1133">Transmembrane helix</keyword>
<evidence type="ECO:0000259" key="6">
    <source>
        <dbReference type="PROSITE" id="PS50109"/>
    </source>
</evidence>
<organism evidence="7 8">
    <name type="scientific">Virgisporangium aliadipatigenens</name>
    <dbReference type="NCBI Taxonomy" id="741659"/>
    <lineage>
        <taxon>Bacteria</taxon>
        <taxon>Bacillati</taxon>
        <taxon>Actinomycetota</taxon>
        <taxon>Actinomycetes</taxon>
        <taxon>Micromonosporales</taxon>
        <taxon>Micromonosporaceae</taxon>
        <taxon>Virgisporangium</taxon>
    </lineage>
</organism>
<feature type="transmembrane region" description="Helical" evidence="5">
    <location>
        <begin position="176"/>
        <end position="197"/>
    </location>
</feature>
<dbReference type="PANTHER" id="PTHR24421">
    <property type="entry name" value="NITRATE/NITRITE SENSOR PROTEIN NARX-RELATED"/>
    <property type="match status" value="1"/>
</dbReference>
<keyword evidence="3" id="KW-0902">Two-component regulatory system</keyword>
<evidence type="ECO:0000256" key="1">
    <source>
        <dbReference type="ARBA" id="ARBA00022679"/>
    </source>
</evidence>
<feature type="transmembrane region" description="Helical" evidence="5">
    <location>
        <begin position="144"/>
        <end position="164"/>
    </location>
</feature>
<dbReference type="SMART" id="SM00387">
    <property type="entry name" value="HATPase_c"/>
    <property type="match status" value="1"/>
</dbReference>
<keyword evidence="8" id="KW-1185">Reference proteome</keyword>
<dbReference type="Gene3D" id="1.20.5.1930">
    <property type="match status" value="1"/>
</dbReference>
<keyword evidence="1" id="KW-0808">Transferase</keyword>
<dbReference type="Pfam" id="PF02518">
    <property type="entry name" value="HATPase_c"/>
    <property type="match status" value="1"/>
</dbReference>
<proteinExistence type="predicted"/>
<dbReference type="CDD" id="cd16917">
    <property type="entry name" value="HATPase_UhpB-NarQ-NarX-like"/>
    <property type="match status" value="1"/>
</dbReference>
<comment type="caution">
    <text evidence="7">The sequence shown here is derived from an EMBL/GenBank/DDBJ whole genome shotgun (WGS) entry which is preliminary data.</text>
</comment>
<dbReference type="InterPro" id="IPR003594">
    <property type="entry name" value="HATPase_dom"/>
</dbReference>
<feature type="transmembrane region" description="Helical" evidence="5">
    <location>
        <begin position="117"/>
        <end position="138"/>
    </location>
</feature>
<gene>
    <name evidence="7" type="ORF">Val02_23420</name>
</gene>
<keyword evidence="5" id="KW-0472">Membrane</keyword>
<dbReference type="Gene3D" id="3.30.565.10">
    <property type="entry name" value="Histidine kinase-like ATPase, C-terminal domain"/>
    <property type="match status" value="1"/>
</dbReference>
<dbReference type="PANTHER" id="PTHR24421:SF62">
    <property type="entry name" value="SENSORY TRANSDUCTION HISTIDINE KINASE"/>
    <property type="match status" value="1"/>
</dbReference>
<accession>A0A8J3YK84</accession>
<dbReference type="EMBL" id="BOPF01000007">
    <property type="protein sequence ID" value="GIJ45456.1"/>
    <property type="molecule type" value="Genomic_DNA"/>
</dbReference>
<keyword evidence="2 7" id="KW-0418">Kinase</keyword>
<feature type="domain" description="Histidine kinase" evidence="6">
    <location>
        <begin position="345"/>
        <end position="433"/>
    </location>
</feature>
<dbReference type="Proteomes" id="UP000619260">
    <property type="component" value="Unassembled WGS sequence"/>
</dbReference>
<evidence type="ECO:0000256" key="5">
    <source>
        <dbReference type="SAM" id="Phobius"/>
    </source>
</evidence>
<dbReference type="SUPFAM" id="SSF55874">
    <property type="entry name" value="ATPase domain of HSP90 chaperone/DNA topoisomerase II/histidine kinase"/>
    <property type="match status" value="1"/>
</dbReference>
<feature type="region of interest" description="Disordered" evidence="4">
    <location>
        <begin position="1"/>
        <end position="22"/>
    </location>
</feature>
<dbReference type="PROSITE" id="PS50109">
    <property type="entry name" value="HIS_KIN"/>
    <property type="match status" value="1"/>
</dbReference>
<feature type="compositionally biased region" description="Low complexity" evidence="4">
    <location>
        <begin position="11"/>
        <end position="22"/>
    </location>
</feature>